<feature type="compositionally biased region" description="Polar residues" evidence="1">
    <location>
        <begin position="40"/>
        <end position="49"/>
    </location>
</feature>
<gene>
    <name evidence="2" type="ORF">PGTG_02997</name>
</gene>
<dbReference type="Proteomes" id="UP000008783">
    <property type="component" value="Unassembled WGS sequence"/>
</dbReference>
<name>E3JYB6_PUCGT</name>
<evidence type="ECO:0000313" key="2">
    <source>
        <dbReference type="EMBL" id="EFP77041.1"/>
    </source>
</evidence>
<dbReference type="VEuPathDB" id="FungiDB:PGTG_02997"/>
<reference key="1">
    <citation type="submission" date="2007-01" db="EMBL/GenBank/DDBJ databases">
        <title>The Genome Sequence of Puccinia graminis f. sp. tritici Strain CRL 75-36-700-3.</title>
        <authorList>
            <consortium name="The Broad Institute Genome Sequencing Platform"/>
            <person name="Birren B."/>
            <person name="Lander E."/>
            <person name="Galagan J."/>
            <person name="Nusbaum C."/>
            <person name="Devon K."/>
            <person name="Cuomo C."/>
            <person name="Jaffe D."/>
            <person name="Butler J."/>
            <person name="Alvarez P."/>
            <person name="Gnerre S."/>
            <person name="Grabherr M."/>
            <person name="Mauceli E."/>
            <person name="Brockman W."/>
            <person name="Young S."/>
            <person name="LaButti K."/>
            <person name="Sykes S."/>
            <person name="DeCaprio D."/>
            <person name="Crawford M."/>
            <person name="Koehrsen M."/>
            <person name="Engels R."/>
            <person name="Montgomery P."/>
            <person name="Pearson M."/>
            <person name="Howarth C."/>
            <person name="Larson L."/>
            <person name="White J."/>
            <person name="Zeng Q."/>
            <person name="Kodira C."/>
            <person name="Yandava C."/>
            <person name="Alvarado L."/>
            <person name="O'Leary S."/>
            <person name="Szabo L."/>
            <person name="Dean R."/>
            <person name="Schein J."/>
        </authorList>
    </citation>
    <scope>NUCLEOTIDE SEQUENCE</scope>
    <source>
        <strain>CRL 75-36-700-3</strain>
    </source>
</reference>
<proteinExistence type="predicted"/>
<dbReference type="AlphaFoldDB" id="E3JYB6"/>
<evidence type="ECO:0000256" key="1">
    <source>
        <dbReference type="SAM" id="MobiDB-lite"/>
    </source>
</evidence>
<feature type="compositionally biased region" description="Basic and acidic residues" evidence="1">
    <location>
        <begin position="27"/>
        <end position="39"/>
    </location>
</feature>
<protein>
    <submittedName>
        <fullName evidence="2">Uncharacterized protein</fullName>
    </submittedName>
</protein>
<dbReference type="GeneID" id="10529382"/>
<dbReference type="RefSeq" id="XP_003321460.1">
    <property type="nucleotide sequence ID" value="XM_003321412.1"/>
</dbReference>
<dbReference type="PROSITE" id="PS51257">
    <property type="entry name" value="PROKAR_LIPOPROTEIN"/>
    <property type="match status" value="1"/>
</dbReference>
<keyword evidence="3" id="KW-1185">Reference proteome</keyword>
<dbReference type="KEGG" id="pgr:PGTG_02997"/>
<dbReference type="OrthoDB" id="10291282at2759"/>
<dbReference type="HOGENOM" id="CLU_1556035_0_0_1"/>
<dbReference type="InParanoid" id="E3JYB6"/>
<organism evidence="2 3">
    <name type="scientific">Puccinia graminis f. sp. tritici (strain CRL 75-36-700-3 / race SCCL)</name>
    <name type="common">Black stem rust fungus</name>
    <dbReference type="NCBI Taxonomy" id="418459"/>
    <lineage>
        <taxon>Eukaryota</taxon>
        <taxon>Fungi</taxon>
        <taxon>Dikarya</taxon>
        <taxon>Basidiomycota</taxon>
        <taxon>Pucciniomycotina</taxon>
        <taxon>Pucciniomycetes</taxon>
        <taxon>Pucciniales</taxon>
        <taxon>Pucciniaceae</taxon>
        <taxon>Puccinia</taxon>
    </lineage>
</organism>
<accession>E3JYB6</accession>
<sequence length="172" mass="18265">MGRPSHLIVTGAVTSGCAHVEVLGPHRHGDSPSECHQDELVSTQSSSRNEGAPATGIALRPARVACQEHLVTKAPYRAPRSTWGLWRHWGDLTFIDSPRCVPVGTVQICIHVDNRITPPEKSKLIDKGILPASSPPRDAHDLPVGAASLYFAWACPPGASGVSSPNMSLVAT</sequence>
<dbReference type="EMBL" id="DS178267">
    <property type="protein sequence ID" value="EFP77041.1"/>
    <property type="molecule type" value="Genomic_DNA"/>
</dbReference>
<evidence type="ECO:0000313" key="3">
    <source>
        <dbReference type="Proteomes" id="UP000008783"/>
    </source>
</evidence>
<reference evidence="3" key="2">
    <citation type="journal article" date="2011" name="Proc. Natl. Acad. Sci. U.S.A.">
        <title>Obligate biotrophy features unraveled by the genomic analysis of rust fungi.</title>
        <authorList>
            <person name="Duplessis S."/>
            <person name="Cuomo C.A."/>
            <person name="Lin Y.-C."/>
            <person name="Aerts A."/>
            <person name="Tisserant E."/>
            <person name="Veneault-Fourrey C."/>
            <person name="Joly D.L."/>
            <person name="Hacquard S."/>
            <person name="Amselem J."/>
            <person name="Cantarel B.L."/>
            <person name="Chiu R."/>
            <person name="Coutinho P.M."/>
            <person name="Feau N."/>
            <person name="Field M."/>
            <person name="Frey P."/>
            <person name="Gelhaye E."/>
            <person name="Goldberg J."/>
            <person name="Grabherr M.G."/>
            <person name="Kodira C.D."/>
            <person name="Kohler A."/>
            <person name="Kuees U."/>
            <person name="Lindquist E.A."/>
            <person name="Lucas S.M."/>
            <person name="Mago R."/>
            <person name="Mauceli E."/>
            <person name="Morin E."/>
            <person name="Murat C."/>
            <person name="Pangilinan J.L."/>
            <person name="Park R."/>
            <person name="Pearson M."/>
            <person name="Quesneville H."/>
            <person name="Rouhier N."/>
            <person name="Sakthikumar S."/>
            <person name="Salamov A.A."/>
            <person name="Schmutz J."/>
            <person name="Selles B."/>
            <person name="Shapiro H."/>
            <person name="Tanguay P."/>
            <person name="Tuskan G.A."/>
            <person name="Henrissat B."/>
            <person name="Van de Peer Y."/>
            <person name="Rouze P."/>
            <person name="Ellis J.G."/>
            <person name="Dodds P.N."/>
            <person name="Schein J.E."/>
            <person name="Zhong S."/>
            <person name="Hamelin R.C."/>
            <person name="Grigoriev I.V."/>
            <person name="Szabo L.J."/>
            <person name="Martin F."/>
        </authorList>
    </citation>
    <scope>NUCLEOTIDE SEQUENCE [LARGE SCALE GENOMIC DNA]</scope>
    <source>
        <strain evidence="3">CRL 75-36-700-3 / race SCCL</strain>
    </source>
</reference>
<feature type="region of interest" description="Disordered" evidence="1">
    <location>
        <begin position="27"/>
        <end position="54"/>
    </location>
</feature>